<dbReference type="GO" id="GO:0003677">
    <property type="term" value="F:DNA binding"/>
    <property type="evidence" value="ECO:0007669"/>
    <property type="project" value="InterPro"/>
</dbReference>
<evidence type="ECO:0000313" key="3">
    <source>
        <dbReference type="EMBL" id="SFR57965.1"/>
    </source>
</evidence>
<dbReference type="EMBL" id="FOYU01000004">
    <property type="protein sequence ID" value="SFR57965.1"/>
    <property type="molecule type" value="Genomic_DNA"/>
</dbReference>
<sequence>MDIMLSAFQQNTEMFKYLGVMALMLVVIKIFNTSWFKGKLGEFLVNLAAKIHLDKEQYHLIKDVTLPTDDGTTQIDHIIVSIYGVFVVETKYFRGWIFGSEKQKIWTQVIYRSKYNFQNPLHQNYKHTQVLKEILQLNDEQIYSLVVFIGDSKFKSPMPDNVFFGARYINFIQAKKVPVLSAEEVRVIRDKIESNALTRSIQTSRAHKQHVKEIIEQKANKPSSGAEGVQCPKCGAQMVKRVVKRGEHQGRHFWGCSTYPKCRGVVA</sequence>
<organism evidence="3 4">
    <name type="scientific">Pseudidiomarina maritima</name>
    <dbReference type="NCBI Taxonomy" id="519453"/>
    <lineage>
        <taxon>Bacteria</taxon>
        <taxon>Pseudomonadati</taxon>
        <taxon>Pseudomonadota</taxon>
        <taxon>Gammaproteobacteria</taxon>
        <taxon>Alteromonadales</taxon>
        <taxon>Idiomarinaceae</taxon>
        <taxon>Pseudidiomarina</taxon>
    </lineage>
</organism>
<dbReference type="GO" id="GO:0003916">
    <property type="term" value="F:DNA topoisomerase activity"/>
    <property type="evidence" value="ECO:0007669"/>
    <property type="project" value="InterPro"/>
</dbReference>
<name>A0A1I6HU28_9GAMM</name>
<feature type="transmembrane region" description="Helical" evidence="1">
    <location>
        <begin position="14"/>
        <end position="31"/>
    </location>
</feature>
<keyword evidence="1" id="KW-0812">Transmembrane</keyword>
<evidence type="ECO:0000256" key="1">
    <source>
        <dbReference type="SAM" id="Phobius"/>
    </source>
</evidence>
<dbReference type="GO" id="GO:0005694">
    <property type="term" value="C:chromosome"/>
    <property type="evidence" value="ECO:0007669"/>
    <property type="project" value="InterPro"/>
</dbReference>
<evidence type="ECO:0000259" key="2">
    <source>
        <dbReference type="PROSITE" id="PS50965"/>
    </source>
</evidence>
<dbReference type="InterPro" id="IPR013498">
    <property type="entry name" value="Topo_IA_Znf"/>
</dbReference>
<reference evidence="4" key="1">
    <citation type="submission" date="2016-10" db="EMBL/GenBank/DDBJ databases">
        <authorList>
            <person name="Varghese N."/>
            <person name="Submissions S."/>
        </authorList>
    </citation>
    <scope>NUCLEOTIDE SEQUENCE [LARGE SCALE GENOMIC DNA]</scope>
    <source>
        <strain evidence="4">CGMCC 1.7285</strain>
    </source>
</reference>
<keyword evidence="3" id="KW-0413">Isomerase</keyword>
<dbReference type="InterPro" id="IPR011528">
    <property type="entry name" value="NERD"/>
</dbReference>
<feature type="domain" description="NERD" evidence="2">
    <location>
        <begin position="37"/>
        <end position="154"/>
    </location>
</feature>
<dbReference type="Pfam" id="PF01396">
    <property type="entry name" value="Zn_ribbon_Top1"/>
    <property type="match status" value="1"/>
</dbReference>
<keyword evidence="1" id="KW-1133">Transmembrane helix</keyword>
<keyword evidence="4" id="KW-1185">Reference proteome</keyword>
<dbReference type="AlphaFoldDB" id="A0A1I6HU28"/>
<protein>
    <submittedName>
        <fullName evidence="3">Topoisomerase DNA binding C4 zinc finger</fullName>
    </submittedName>
</protein>
<accession>A0A1I6HU28</accession>
<dbReference type="Pfam" id="PF08378">
    <property type="entry name" value="NERD"/>
    <property type="match status" value="1"/>
</dbReference>
<dbReference type="SUPFAM" id="SSF57783">
    <property type="entry name" value="Zinc beta-ribbon"/>
    <property type="match status" value="1"/>
</dbReference>
<evidence type="ECO:0000313" key="4">
    <source>
        <dbReference type="Proteomes" id="UP000199424"/>
    </source>
</evidence>
<dbReference type="Gene3D" id="3.30.65.10">
    <property type="entry name" value="Bacterial Topoisomerase I, domain 1"/>
    <property type="match status" value="1"/>
</dbReference>
<dbReference type="Proteomes" id="UP000199424">
    <property type="component" value="Unassembled WGS sequence"/>
</dbReference>
<dbReference type="PROSITE" id="PS50965">
    <property type="entry name" value="NERD"/>
    <property type="match status" value="1"/>
</dbReference>
<keyword evidence="1" id="KW-0472">Membrane</keyword>
<gene>
    <name evidence="3" type="ORF">SAMN04488070_2106</name>
</gene>
<dbReference type="GO" id="GO:0006265">
    <property type="term" value="P:DNA topological change"/>
    <property type="evidence" value="ECO:0007669"/>
    <property type="project" value="InterPro"/>
</dbReference>
<proteinExistence type="predicted"/>